<dbReference type="GO" id="GO:0003824">
    <property type="term" value="F:catalytic activity"/>
    <property type="evidence" value="ECO:0007669"/>
    <property type="project" value="InterPro"/>
</dbReference>
<accession>A0A8H6JEX4</accession>
<dbReference type="InterPro" id="IPR015813">
    <property type="entry name" value="Pyrv/PenolPyrv_kinase-like_dom"/>
</dbReference>
<dbReference type="PANTHER" id="PTHR42905:SF16">
    <property type="entry name" value="CARBOXYPHOSPHONOENOLPYRUVATE PHOSPHONOMUTASE-LIKE PROTEIN (AFU_ORTHOLOGUE AFUA_5G07230)"/>
    <property type="match status" value="1"/>
</dbReference>
<proteinExistence type="predicted"/>
<evidence type="ECO:0000313" key="2">
    <source>
        <dbReference type="Proteomes" id="UP000654918"/>
    </source>
</evidence>
<dbReference type="EMBL" id="WIGO01000450">
    <property type="protein sequence ID" value="KAF6811914.1"/>
    <property type="molecule type" value="Genomic_DNA"/>
</dbReference>
<dbReference type="InterPro" id="IPR040442">
    <property type="entry name" value="Pyrv_kinase-like_dom_sf"/>
</dbReference>
<sequence>RASLNAVLSLNTASERPVKTLAISTRALREALMPQSWLVAVDSVKAALRRIDGTGGAFWKSGLPLTVDIQGGYEEFLGEVIGVITRFGAVGADIEDSTLVRGEDNGWTTRELIDAETQASVIRAAIKGAAESNLELPDFVVNARCDVFRPDLADPWCGASDAAVLAEAVRRGRMYLEFGATTVTYAGGPGRGLRREEIEVLVRDLGGMVGVRLGDGEDALTTRELAEIGVARIDVGDSIYQIAMNAAKEATARILGGGRLKA</sequence>
<feature type="non-terminal residue" evidence="1">
    <location>
        <position position="1"/>
    </location>
</feature>
<comment type="caution">
    <text evidence="1">The sequence shown here is derived from an EMBL/GenBank/DDBJ whole genome shotgun (WGS) entry which is preliminary data.</text>
</comment>
<dbReference type="Proteomes" id="UP000654918">
    <property type="component" value="Unassembled WGS sequence"/>
</dbReference>
<organism evidence="1 2">
    <name type="scientific">Colletotrichum plurivorum</name>
    <dbReference type="NCBI Taxonomy" id="2175906"/>
    <lineage>
        <taxon>Eukaryota</taxon>
        <taxon>Fungi</taxon>
        <taxon>Dikarya</taxon>
        <taxon>Ascomycota</taxon>
        <taxon>Pezizomycotina</taxon>
        <taxon>Sordariomycetes</taxon>
        <taxon>Hypocreomycetidae</taxon>
        <taxon>Glomerellales</taxon>
        <taxon>Glomerellaceae</taxon>
        <taxon>Colletotrichum</taxon>
        <taxon>Colletotrichum orchidearum species complex</taxon>
    </lineage>
</organism>
<gene>
    <name evidence="1" type="ORF">CPLU01_15020</name>
</gene>
<dbReference type="Pfam" id="PF13714">
    <property type="entry name" value="PEP_mutase"/>
    <property type="match status" value="1"/>
</dbReference>
<dbReference type="AlphaFoldDB" id="A0A8H6JEX4"/>
<dbReference type="SUPFAM" id="SSF51621">
    <property type="entry name" value="Phosphoenolpyruvate/pyruvate domain"/>
    <property type="match status" value="1"/>
</dbReference>
<dbReference type="PANTHER" id="PTHR42905">
    <property type="entry name" value="PHOSPHOENOLPYRUVATE CARBOXYLASE"/>
    <property type="match status" value="1"/>
</dbReference>
<name>A0A8H6JEX4_9PEZI</name>
<protein>
    <submittedName>
        <fullName evidence="1">Uncharacterized protein</fullName>
    </submittedName>
</protein>
<keyword evidence="2" id="KW-1185">Reference proteome</keyword>
<dbReference type="Gene3D" id="3.20.20.60">
    <property type="entry name" value="Phosphoenolpyruvate-binding domains"/>
    <property type="match status" value="1"/>
</dbReference>
<reference evidence="1" key="1">
    <citation type="journal article" date="2020" name="Phytopathology">
        <title>Genome Sequence Resources of Colletotrichum truncatum, C. plurivorum, C. musicola, and C. sojae: Four Species Pathogenic to Soybean (Glycine max).</title>
        <authorList>
            <person name="Rogerio F."/>
            <person name="Boufleur T.R."/>
            <person name="Ciampi-Guillardi M."/>
            <person name="Sukno S.A."/>
            <person name="Thon M.R."/>
            <person name="Massola Junior N.S."/>
            <person name="Baroncelli R."/>
        </authorList>
    </citation>
    <scope>NUCLEOTIDE SEQUENCE</scope>
    <source>
        <strain evidence="1">LFN00145</strain>
    </source>
</reference>
<evidence type="ECO:0000313" key="1">
    <source>
        <dbReference type="EMBL" id="KAF6811914.1"/>
    </source>
</evidence>